<dbReference type="Proteomes" id="UP000657931">
    <property type="component" value="Unassembled WGS sequence"/>
</dbReference>
<dbReference type="Pfam" id="PF15978">
    <property type="entry name" value="TnsD"/>
    <property type="match status" value="1"/>
</dbReference>
<sequence length="97" mass="11562">MNFYIRDKGIASVNGSLYTSEVQHPFLNYYPEQYLRLMQSEFNPGKPANWLRLFIRYNNKNRSPLRHLLFLQFLDIDLDEFFNMEGIVGKKEHCKAA</sequence>
<evidence type="ECO:0000313" key="3">
    <source>
        <dbReference type="Proteomes" id="UP000657931"/>
    </source>
</evidence>
<dbReference type="InterPro" id="IPR032750">
    <property type="entry name" value="TnsD_C"/>
</dbReference>
<comment type="caution">
    <text evidence="2">The sequence shown here is derived from an EMBL/GenBank/DDBJ whole genome shotgun (WGS) entry which is preliminary data.</text>
</comment>
<feature type="domain" description="Transposon Tn7 transposition protein TnsD C-terminal" evidence="1">
    <location>
        <begin position="5"/>
        <end position="85"/>
    </location>
</feature>
<dbReference type="EMBL" id="JACSQT010000011">
    <property type="protein sequence ID" value="MBD7939053.1"/>
    <property type="molecule type" value="Genomic_DNA"/>
</dbReference>
<evidence type="ECO:0000313" key="2">
    <source>
        <dbReference type="EMBL" id="MBD7939053.1"/>
    </source>
</evidence>
<proteinExistence type="predicted"/>
<reference evidence="2 3" key="1">
    <citation type="submission" date="2020-08" db="EMBL/GenBank/DDBJ databases">
        <title>A Genomic Blueprint of the Chicken Gut Microbiome.</title>
        <authorList>
            <person name="Gilroy R."/>
            <person name="Ravi A."/>
            <person name="Getino M."/>
            <person name="Pursley I."/>
            <person name="Horton D.L."/>
            <person name="Alikhan N.-F."/>
            <person name="Baker D."/>
            <person name="Gharbi K."/>
            <person name="Hall N."/>
            <person name="Watson M."/>
            <person name="Adriaenssens E.M."/>
            <person name="Foster-Nyarko E."/>
            <person name="Jarju S."/>
            <person name="Secka A."/>
            <person name="Antonio M."/>
            <person name="Oren A."/>
            <person name="Chaudhuri R."/>
            <person name="La Ragione R.M."/>
            <person name="Hildebrand F."/>
            <person name="Pallen M.J."/>
        </authorList>
    </citation>
    <scope>NUCLEOTIDE SEQUENCE [LARGE SCALE GENOMIC DNA]</scope>
    <source>
        <strain evidence="2 3">Sa5YUA1</strain>
    </source>
</reference>
<dbReference type="RefSeq" id="WP_191816753.1">
    <property type="nucleotide sequence ID" value="NZ_JACSQT010000011.1"/>
</dbReference>
<accession>A0ABR8QU77</accession>
<organism evidence="2 3">
    <name type="scientific">Cytobacillus stercorigallinarum</name>
    <dbReference type="NCBI Taxonomy" id="2762240"/>
    <lineage>
        <taxon>Bacteria</taxon>
        <taxon>Bacillati</taxon>
        <taxon>Bacillota</taxon>
        <taxon>Bacilli</taxon>
        <taxon>Bacillales</taxon>
        <taxon>Bacillaceae</taxon>
        <taxon>Cytobacillus</taxon>
    </lineage>
</organism>
<name>A0ABR8QU77_9BACI</name>
<gene>
    <name evidence="2" type="ORF">H9655_18610</name>
</gene>
<protein>
    <recommendedName>
        <fullName evidence="1">Transposon Tn7 transposition protein TnsD C-terminal domain-containing protein</fullName>
    </recommendedName>
</protein>
<evidence type="ECO:0000259" key="1">
    <source>
        <dbReference type="Pfam" id="PF15978"/>
    </source>
</evidence>
<keyword evidence="3" id="KW-1185">Reference proteome</keyword>